<comment type="caution">
    <text evidence="1">The sequence shown here is derived from an EMBL/GenBank/DDBJ whole genome shotgun (WGS) entry which is preliminary data.</text>
</comment>
<protein>
    <submittedName>
        <fullName evidence="1">Uncharacterized protein</fullName>
    </submittedName>
</protein>
<dbReference type="Proteomes" id="UP001589619">
    <property type="component" value="Unassembled WGS sequence"/>
</dbReference>
<reference evidence="1 2" key="1">
    <citation type="submission" date="2024-09" db="EMBL/GenBank/DDBJ databases">
        <authorList>
            <person name="Sun Q."/>
            <person name="Mori K."/>
        </authorList>
    </citation>
    <scope>NUCLEOTIDE SEQUENCE [LARGE SCALE GENOMIC DNA]</scope>
    <source>
        <strain evidence="1 2">JCM 12520</strain>
    </source>
</reference>
<dbReference type="EMBL" id="JBHMAG010000007">
    <property type="protein sequence ID" value="MFB9751587.1"/>
    <property type="molecule type" value="Genomic_DNA"/>
</dbReference>
<proteinExistence type="predicted"/>
<organism evidence="1 2">
    <name type="scientific">Paenibacillus hodogayensis</name>
    <dbReference type="NCBI Taxonomy" id="279208"/>
    <lineage>
        <taxon>Bacteria</taxon>
        <taxon>Bacillati</taxon>
        <taxon>Bacillota</taxon>
        <taxon>Bacilli</taxon>
        <taxon>Bacillales</taxon>
        <taxon>Paenibacillaceae</taxon>
        <taxon>Paenibacillus</taxon>
    </lineage>
</organism>
<name>A0ABV5VTH0_9BACL</name>
<sequence>MESLSWSSDLHKAVRRSKVEGIEKAREAYNLSKVEQEGIKQVQQNGNRQYIGVATTWL</sequence>
<evidence type="ECO:0000313" key="2">
    <source>
        <dbReference type="Proteomes" id="UP001589619"/>
    </source>
</evidence>
<gene>
    <name evidence="1" type="ORF">ACFFNY_08390</name>
</gene>
<keyword evidence="2" id="KW-1185">Reference proteome</keyword>
<evidence type="ECO:0000313" key="1">
    <source>
        <dbReference type="EMBL" id="MFB9751587.1"/>
    </source>
</evidence>
<dbReference type="RefSeq" id="WP_344912247.1">
    <property type="nucleotide sequence ID" value="NZ_BAAAYO010000010.1"/>
</dbReference>
<accession>A0ABV5VTH0</accession>